<dbReference type="Proteomes" id="UP000066284">
    <property type="component" value="Chromosome 1"/>
</dbReference>
<name>A0A0S4KQC0_9BACT</name>
<feature type="transmembrane region" description="Helical" evidence="1">
    <location>
        <begin position="120"/>
        <end position="146"/>
    </location>
</feature>
<gene>
    <name evidence="2" type="ORF">NITINOP_1222</name>
</gene>
<dbReference type="EMBL" id="LN885086">
    <property type="protein sequence ID" value="CUQ66197.1"/>
    <property type="molecule type" value="Genomic_DNA"/>
</dbReference>
<keyword evidence="1" id="KW-1133">Transmembrane helix</keyword>
<dbReference type="AlphaFoldDB" id="A0A0S4KQC0"/>
<protein>
    <submittedName>
        <fullName evidence="2">Uncharacterized protein</fullName>
    </submittedName>
</protein>
<organism evidence="2 3">
    <name type="scientific">Candidatus Nitrospira inopinata</name>
    <dbReference type="NCBI Taxonomy" id="1715989"/>
    <lineage>
        <taxon>Bacteria</taxon>
        <taxon>Pseudomonadati</taxon>
        <taxon>Nitrospirota</taxon>
        <taxon>Nitrospiria</taxon>
        <taxon>Nitrospirales</taxon>
        <taxon>Nitrospiraceae</taxon>
        <taxon>Nitrospira</taxon>
    </lineage>
</organism>
<dbReference type="KEGG" id="nio:NITINOP_1222"/>
<keyword evidence="1" id="KW-0472">Membrane</keyword>
<proteinExistence type="predicted"/>
<keyword evidence="1" id="KW-0812">Transmembrane</keyword>
<evidence type="ECO:0000256" key="1">
    <source>
        <dbReference type="SAM" id="Phobius"/>
    </source>
</evidence>
<evidence type="ECO:0000313" key="3">
    <source>
        <dbReference type="Proteomes" id="UP000066284"/>
    </source>
</evidence>
<sequence length="154" mass="17766">MARSWLQRANGFQRLWLVLSVLFVLYMTLVWPFSKSMERIGAEITRIGIEGDLDNPACKPYQQKPLSELREPPNPRTNMPSTSTCWWLYQERRKKHYELPPYTREMLQADYPKWEGMLGYSATGLVLSITASALVYGIGAVVAWVLRGFRHPGD</sequence>
<reference evidence="3" key="1">
    <citation type="submission" date="2015-09" db="EMBL/GenBank/DDBJ databases">
        <authorList>
            <person name="Daims H."/>
        </authorList>
    </citation>
    <scope>NUCLEOTIDE SEQUENCE [LARGE SCALE GENOMIC DNA]</scope>
</reference>
<keyword evidence="3" id="KW-1185">Reference proteome</keyword>
<feature type="transmembrane region" description="Helical" evidence="1">
    <location>
        <begin position="12"/>
        <end position="33"/>
    </location>
</feature>
<accession>A0A0S4KQC0</accession>
<evidence type="ECO:0000313" key="2">
    <source>
        <dbReference type="EMBL" id="CUQ66197.1"/>
    </source>
</evidence>